<dbReference type="InterPro" id="IPR004117">
    <property type="entry name" value="7tm6_olfct_rcpt"/>
</dbReference>
<dbReference type="GO" id="GO:0007165">
    <property type="term" value="P:signal transduction"/>
    <property type="evidence" value="ECO:0007669"/>
    <property type="project" value="UniProtKB-KW"/>
</dbReference>
<keyword evidence="8 10" id="KW-0675">Receptor</keyword>
<feature type="transmembrane region" description="Helical" evidence="10">
    <location>
        <begin position="39"/>
        <end position="60"/>
    </location>
</feature>
<dbReference type="EMBL" id="GITU01006307">
    <property type="protein sequence ID" value="MBC1175010.1"/>
    <property type="molecule type" value="Transcribed_RNA"/>
</dbReference>
<keyword evidence="9 10" id="KW-0807">Transducer</keyword>
<keyword evidence="3 10" id="KW-0716">Sensory transduction</keyword>
<organism evidence="11">
    <name type="scientific">Lutzomyia longipalpis</name>
    <name type="common">Sand fly</name>
    <dbReference type="NCBI Taxonomy" id="7200"/>
    <lineage>
        <taxon>Eukaryota</taxon>
        <taxon>Metazoa</taxon>
        <taxon>Ecdysozoa</taxon>
        <taxon>Arthropoda</taxon>
        <taxon>Hexapoda</taxon>
        <taxon>Insecta</taxon>
        <taxon>Pterygota</taxon>
        <taxon>Neoptera</taxon>
        <taxon>Endopterygota</taxon>
        <taxon>Diptera</taxon>
        <taxon>Nematocera</taxon>
        <taxon>Psychodoidea</taxon>
        <taxon>Psychodidae</taxon>
        <taxon>Lutzomyia</taxon>
        <taxon>Lutzomyia</taxon>
    </lineage>
</organism>
<evidence type="ECO:0000256" key="1">
    <source>
        <dbReference type="ARBA" id="ARBA00004651"/>
    </source>
</evidence>
<dbReference type="GO" id="GO:0005549">
    <property type="term" value="F:odorant binding"/>
    <property type="evidence" value="ECO:0007669"/>
    <property type="project" value="InterPro"/>
</dbReference>
<evidence type="ECO:0000256" key="10">
    <source>
        <dbReference type="RuleBase" id="RU351113"/>
    </source>
</evidence>
<accession>A0A7G3ARN4</accession>
<evidence type="ECO:0000256" key="7">
    <source>
        <dbReference type="ARBA" id="ARBA00023136"/>
    </source>
</evidence>
<evidence type="ECO:0000256" key="8">
    <source>
        <dbReference type="ARBA" id="ARBA00023170"/>
    </source>
</evidence>
<evidence type="ECO:0000256" key="2">
    <source>
        <dbReference type="ARBA" id="ARBA00022475"/>
    </source>
</evidence>
<keyword evidence="5 10" id="KW-0552">Olfaction</keyword>
<evidence type="ECO:0000313" key="11">
    <source>
        <dbReference type="EMBL" id="MBC1175010.1"/>
    </source>
</evidence>
<dbReference type="PANTHER" id="PTHR21137:SF35">
    <property type="entry name" value="ODORANT RECEPTOR 19A-RELATED"/>
    <property type="match status" value="1"/>
</dbReference>
<comment type="caution">
    <text evidence="10">Lacks conserved residue(s) required for the propagation of feature annotation.</text>
</comment>
<evidence type="ECO:0000256" key="4">
    <source>
        <dbReference type="ARBA" id="ARBA00022692"/>
    </source>
</evidence>
<keyword evidence="2" id="KW-1003">Cell membrane</keyword>
<feature type="transmembrane region" description="Helical" evidence="10">
    <location>
        <begin position="173"/>
        <end position="194"/>
    </location>
</feature>
<dbReference type="GO" id="GO:0004984">
    <property type="term" value="F:olfactory receptor activity"/>
    <property type="evidence" value="ECO:0007669"/>
    <property type="project" value="InterPro"/>
</dbReference>
<feature type="transmembrane region" description="Helical" evidence="10">
    <location>
        <begin position="130"/>
        <end position="153"/>
    </location>
</feature>
<comment type="subcellular location">
    <subcellularLocation>
        <location evidence="1 10">Cell membrane</location>
        <topology evidence="1 10">Multi-pass membrane protein</topology>
    </subcellularLocation>
</comment>
<name>A0A7G3ARN4_LUTLO</name>
<feature type="transmembrane region" description="Helical" evidence="10">
    <location>
        <begin position="66"/>
        <end position="85"/>
    </location>
</feature>
<evidence type="ECO:0000256" key="3">
    <source>
        <dbReference type="ARBA" id="ARBA00022606"/>
    </source>
</evidence>
<feature type="transmembrane region" description="Helical" evidence="10">
    <location>
        <begin position="261"/>
        <end position="282"/>
    </location>
</feature>
<dbReference type="PANTHER" id="PTHR21137">
    <property type="entry name" value="ODORANT RECEPTOR"/>
    <property type="match status" value="1"/>
</dbReference>
<dbReference type="GO" id="GO:0005886">
    <property type="term" value="C:plasma membrane"/>
    <property type="evidence" value="ECO:0007669"/>
    <property type="project" value="UniProtKB-SubCell"/>
</dbReference>
<evidence type="ECO:0000256" key="9">
    <source>
        <dbReference type="ARBA" id="ARBA00023224"/>
    </source>
</evidence>
<dbReference type="AlphaFoldDB" id="A0A7G3ARN4"/>
<evidence type="ECO:0000256" key="6">
    <source>
        <dbReference type="ARBA" id="ARBA00022989"/>
    </source>
</evidence>
<feature type="transmembrane region" description="Helical" evidence="10">
    <location>
        <begin position="288"/>
        <end position="314"/>
    </location>
</feature>
<keyword evidence="7 10" id="KW-0472">Membrane</keyword>
<keyword evidence="4 10" id="KW-0812">Transmembrane</keyword>
<reference evidence="11" key="1">
    <citation type="journal article" date="2020" name="BMC">
        <title>Leishmania infection induces a limited differential gene expression in the sand fly midgut.</title>
        <authorList>
            <person name="Coutinho-Abreu I.V."/>
            <person name="Serafim T.D."/>
            <person name="Meneses C."/>
            <person name="Kamhawi S."/>
            <person name="Oliveira F."/>
            <person name="Valenzuela J.G."/>
        </authorList>
    </citation>
    <scope>NUCLEOTIDE SEQUENCE</scope>
    <source>
        <strain evidence="11">Jacobina</strain>
        <tissue evidence="11">Midgut</tissue>
    </source>
</reference>
<protein>
    <recommendedName>
        <fullName evidence="10">Odorant receptor</fullName>
    </recommendedName>
</protein>
<comment type="similarity">
    <text evidence="10">Belongs to the insect chemoreceptor superfamily. Heteromeric odorant receptor channel (TC 1.A.69) family.</text>
</comment>
<dbReference type="Pfam" id="PF02949">
    <property type="entry name" value="7tm_6"/>
    <property type="match status" value="1"/>
</dbReference>
<sequence>MSLSVACFDVFLELSNSVRFTGCNVFEQEFRIPPTGKTYITGGLVIVFCIMSITSIYRFADTLENLTLAILTFGLSIQAIVKLSMITLNIKTVRTVPVLASEFVANFENNPGVCEIFRWYIDICNRFRKYIFLMYVGTVIGATVCSLIVTAATNSKALPFGAVLPLIDYESDLGYAMNYCYFTVLTVYGAYGLFASDYLILTCMTIACAQVDTIAVTCEDLSQYLEIFGAENDEEVTDLMKTIIKTHQMHIRFMKLLHRRFSLHSFVIIVSSMICIAIASFVLIKAFWINGILMIVLFFWQLVTVFSAGGVYMARVEDVQMKINTTSWHLLPVRKQKMFLCIIQNFQFIAEPSALSLFSLNFQTLVKVNNLENNLIFSPHSNYISYFSVLENCLSILDAPFQLLGLTCNGRRHDTQVKGLTNQGHYQHYRH</sequence>
<evidence type="ECO:0000256" key="5">
    <source>
        <dbReference type="ARBA" id="ARBA00022725"/>
    </source>
</evidence>
<proteinExistence type="inferred from homology"/>
<keyword evidence="6 10" id="KW-1133">Transmembrane helix</keyword>